<feature type="transmembrane region" description="Helical" evidence="1">
    <location>
        <begin position="320"/>
        <end position="338"/>
    </location>
</feature>
<feature type="transmembrane region" description="Helical" evidence="1">
    <location>
        <begin position="345"/>
        <end position="365"/>
    </location>
</feature>
<protein>
    <recommendedName>
        <fullName evidence="4">Glycosyl transferase</fullName>
    </recommendedName>
</protein>
<dbReference type="Proteomes" id="UP001240984">
    <property type="component" value="Unassembled WGS sequence"/>
</dbReference>
<dbReference type="EMBL" id="JAUSRA010000001">
    <property type="protein sequence ID" value="MDP9799318.1"/>
    <property type="molecule type" value="Genomic_DNA"/>
</dbReference>
<keyword evidence="1" id="KW-1133">Transmembrane helix</keyword>
<organism evidence="2 3">
    <name type="scientific">Catenuloplanes nepalensis</name>
    <dbReference type="NCBI Taxonomy" id="587533"/>
    <lineage>
        <taxon>Bacteria</taxon>
        <taxon>Bacillati</taxon>
        <taxon>Actinomycetota</taxon>
        <taxon>Actinomycetes</taxon>
        <taxon>Micromonosporales</taxon>
        <taxon>Micromonosporaceae</taxon>
        <taxon>Catenuloplanes</taxon>
    </lineage>
</organism>
<dbReference type="RefSeq" id="WP_306838096.1">
    <property type="nucleotide sequence ID" value="NZ_JAUSRA010000001.1"/>
</dbReference>
<comment type="caution">
    <text evidence="2">The sequence shown here is derived from an EMBL/GenBank/DDBJ whole genome shotgun (WGS) entry which is preliminary data.</text>
</comment>
<evidence type="ECO:0000313" key="2">
    <source>
        <dbReference type="EMBL" id="MDP9799318.1"/>
    </source>
</evidence>
<evidence type="ECO:0000313" key="3">
    <source>
        <dbReference type="Proteomes" id="UP001240984"/>
    </source>
</evidence>
<feature type="transmembrane region" description="Helical" evidence="1">
    <location>
        <begin position="121"/>
        <end position="139"/>
    </location>
</feature>
<name>A0ABT9N6J0_9ACTN</name>
<proteinExistence type="predicted"/>
<feature type="transmembrane region" description="Helical" evidence="1">
    <location>
        <begin position="250"/>
        <end position="270"/>
    </location>
</feature>
<feature type="transmembrane region" description="Helical" evidence="1">
    <location>
        <begin position="171"/>
        <end position="188"/>
    </location>
</feature>
<keyword evidence="1" id="KW-0472">Membrane</keyword>
<evidence type="ECO:0000256" key="1">
    <source>
        <dbReference type="SAM" id="Phobius"/>
    </source>
</evidence>
<accession>A0ABT9N6J0</accession>
<sequence length="588" mass="62470">MTSPTPTEVDPAADAGDETARKRPDVADLAFCVFYLFLAAWLTAYLWPDPGTKVMALNAADQALYEWFLAYDTRIATGDVGLITDRLNVPDGVNLLANTSVIVLGVLMTPVTLIFGVPVTFVLLVALNLAGTAIAWHVLFRRVLRVEPVAAGLGALFAGFAPGMVSQSVSHLHMTAQWLVPVMVWLVIRMYRAEAWRTVVTSALGLAAAVTVQVFIGEEVLFLTAFTLLLFTTGFAVLHPRAAVRAAGPFLGGMLLTAVVAGALLAYPLWVQFGGPQAVNGTLFLPGYFVTDLASFAAFSPLSVAGEPAAAELSTGASEYNTFLGWPLLLLVAGFVVWRRRDRAVLAAAFAGLTMGVLSLGPSLVHNREPLEIWGPFALLEKVPVIDAALPMRFSLALIPVIAVILARGIQAGLARTDLARWVAPALAVAALAPLTPAPLPAAAREPLPEFIAGGHWRECVPEDGVLVPVPLPTPQDPWPMRWAAATNTAFGIPEGFFIASYGADGAPSMGTYQRTLSSVTAEVAKTGVVPELDDQKRQDARNDLAHWGASCVVVADSTPNAPALRVTLEGLLGTPGTRSADVWYWRA</sequence>
<feature type="transmembrane region" description="Helical" evidence="1">
    <location>
        <begin position="26"/>
        <end position="47"/>
    </location>
</feature>
<feature type="transmembrane region" description="Helical" evidence="1">
    <location>
        <begin position="220"/>
        <end position="238"/>
    </location>
</feature>
<reference evidence="2 3" key="1">
    <citation type="submission" date="2023-07" db="EMBL/GenBank/DDBJ databases">
        <title>Sequencing the genomes of 1000 actinobacteria strains.</title>
        <authorList>
            <person name="Klenk H.-P."/>
        </authorList>
    </citation>
    <scope>NUCLEOTIDE SEQUENCE [LARGE SCALE GENOMIC DNA]</scope>
    <source>
        <strain evidence="2 3">DSM 44710</strain>
    </source>
</reference>
<feature type="transmembrane region" description="Helical" evidence="1">
    <location>
        <begin position="385"/>
        <end position="407"/>
    </location>
</feature>
<keyword evidence="3" id="KW-1185">Reference proteome</keyword>
<feature type="transmembrane region" description="Helical" evidence="1">
    <location>
        <begin position="419"/>
        <end position="440"/>
    </location>
</feature>
<evidence type="ECO:0008006" key="4">
    <source>
        <dbReference type="Google" id="ProtNLM"/>
    </source>
</evidence>
<keyword evidence="1" id="KW-0812">Transmembrane</keyword>
<feature type="transmembrane region" description="Helical" evidence="1">
    <location>
        <begin position="146"/>
        <end position="165"/>
    </location>
</feature>
<feature type="transmembrane region" description="Helical" evidence="1">
    <location>
        <begin position="195"/>
        <end position="214"/>
    </location>
</feature>
<gene>
    <name evidence="2" type="ORF">J2S43_007830</name>
</gene>